<comment type="subunit">
    <text evidence="13">Can form homodimers or heterodimers with TEL2 or FLI1. Interacts with L3MBTL1 and HDAC9.</text>
</comment>
<dbReference type="SMART" id="SM00413">
    <property type="entry name" value="ETS"/>
    <property type="match status" value="1"/>
</dbReference>
<evidence type="ECO:0000256" key="17">
    <source>
        <dbReference type="SAM" id="SignalP"/>
    </source>
</evidence>
<dbReference type="SMART" id="SM00251">
    <property type="entry name" value="SAM_PNT"/>
    <property type="match status" value="1"/>
</dbReference>
<keyword evidence="8" id="KW-0805">Transcription regulation</keyword>
<feature type="signal peptide" evidence="17">
    <location>
        <begin position="1"/>
        <end position="19"/>
    </location>
</feature>
<reference evidence="21" key="1">
    <citation type="submission" date="2025-08" db="UniProtKB">
        <authorList>
            <consortium name="RefSeq"/>
        </authorList>
    </citation>
    <scope>IDENTIFICATION</scope>
</reference>
<feature type="compositionally biased region" description="Basic and acidic residues" evidence="16">
    <location>
        <begin position="263"/>
        <end position="273"/>
    </location>
</feature>
<keyword evidence="17" id="KW-0732">Signal</keyword>
<evidence type="ECO:0000256" key="6">
    <source>
        <dbReference type="ARBA" id="ARBA00022843"/>
    </source>
</evidence>
<evidence type="ECO:0000256" key="8">
    <source>
        <dbReference type="ARBA" id="ARBA00023015"/>
    </source>
</evidence>
<evidence type="ECO:0000256" key="4">
    <source>
        <dbReference type="ARBA" id="ARBA00022499"/>
    </source>
</evidence>
<evidence type="ECO:0000256" key="14">
    <source>
        <dbReference type="ARBA" id="ARBA00067754"/>
    </source>
</evidence>
<dbReference type="GeneID" id="105897517"/>
<dbReference type="RefSeq" id="XP_031438844.1">
    <property type="nucleotide sequence ID" value="XM_031582984.1"/>
</dbReference>
<feature type="compositionally biased region" description="Basic residues" evidence="16">
    <location>
        <begin position="287"/>
        <end position="314"/>
    </location>
</feature>
<evidence type="ECO:0000256" key="16">
    <source>
        <dbReference type="SAM" id="MobiDB-lite"/>
    </source>
</evidence>
<evidence type="ECO:0000256" key="12">
    <source>
        <dbReference type="ARBA" id="ARBA00055208"/>
    </source>
</evidence>
<keyword evidence="5" id="KW-0597">Phosphoprotein</keyword>
<accession>A0A6P8GI62</accession>
<dbReference type="CTD" id="2120"/>
<proteinExistence type="inferred from homology"/>
<dbReference type="InterPro" id="IPR036388">
    <property type="entry name" value="WH-like_DNA-bd_sf"/>
</dbReference>
<dbReference type="GO" id="GO:0000977">
    <property type="term" value="F:RNA polymerase II transcription regulatory region sequence-specific DNA binding"/>
    <property type="evidence" value="ECO:0007669"/>
    <property type="project" value="UniProtKB-ARBA"/>
</dbReference>
<evidence type="ECO:0000256" key="11">
    <source>
        <dbReference type="ARBA" id="ARBA00023242"/>
    </source>
</evidence>
<comment type="function">
    <text evidence="12">Transcriptional repressor; binds to the DNA sequence 5'-CCGGAAGT-3'. Plays a role in hematopoiesis and malignant transformation.</text>
</comment>
<dbReference type="Pfam" id="PF02198">
    <property type="entry name" value="SAM_PNT"/>
    <property type="match status" value="1"/>
</dbReference>
<dbReference type="OrthoDB" id="6408625at2759"/>
<dbReference type="FunFam" id="1.10.10.10:FF:000176">
    <property type="entry name" value="transcription factor ETV6 isoform X2"/>
    <property type="match status" value="1"/>
</dbReference>
<feature type="compositionally biased region" description="Basic residues" evidence="16">
    <location>
        <begin position="138"/>
        <end position="149"/>
    </location>
</feature>
<dbReference type="InterPro" id="IPR000418">
    <property type="entry name" value="Ets_dom"/>
</dbReference>
<feature type="chain" id="PRO_5027589386" description="Transcription factor ETV6" evidence="17">
    <location>
        <begin position="20"/>
        <end position="479"/>
    </location>
</feature>
<dbReference type="SUPFAM" id="SSF46785">
    <property type="entry name" value="Winged helix' DNA-binding domain"/>
    <property type="match status" value="1"/>
</dbReference>
<feature type="region of interest" description="Disordered" evidence="16">
    <location>
        <begin position="248"/>
        <end position="317"/>
    </location>
</feature>
<dbReference type="PANTHER" id="PTHR11849:SF19">
    <property type="entry name" value="TRANSCRIPTION FACTOR ETV6"/>
    <property type="match status" value="1"/>
</dbReference>
<dbReference type="PROSITE" id="PS50061">
    <property type="entry name" value="ETS_DOMAIN_3"/>
    <property type="match status" value="1"/>
</dbReference>
<dbReference type="AlphaFoldDB" id="A0A6P8GI62"/>
<dbReference type="FunFam" id="1.10.150.50:FF:000030">
    <property type="entry name" value="transcription factor ETV6"/>
    <property type="match status" value="1"/>
</dbReference>
<evidence type="ECO:0000313" key="21">
    <source>
        <dbReference type="RefSeq" id="XP_031438844.1"/>
    </source>
</evidence>
<keyword evidence="9 15" id="KW-0238">DNA-binding</keyword>
<dbReference type="GO" id="GO:0000981">
    <property type="term" value="F:DNA-binding transcription factor activity, RNA polymerase II-specific"/>
    <property type="evidence" value="ECO:0007669"/>
    <property type="project" value="UniProtKB-ARBA"/>
</dbReference>
<sequence length="479" mass="54528">HLSLCVCVCVCAGLQPVYWSRDDVAQWLRWAEHEFALRPIPSRSFQMNGKALLLLTKEDFRYRSPHSGDVLYELLQHVLKQRKPYVSFSSAYFPGNSFHSASEAELQHPKLEETVRRAPRGSDGPAQHPPTIELCHRHRSRSPQHHPGPRRSPPSLLHPQLGAAEDSQQASSQLPDSNHHTPEDLYPLSVSPAQPANGHYAATRDSGAPRGRSSPGGGHEEPTAAARVIQLMPSAIMHPLLLSPGRAGAGGDYRHGRGAMHASPHENERDGHGGKGAWQQHHTLSSSHHHPHQHHHHQLGQSGHPHHPQGHHAHHQEEGRFRNHVIVPVSPPEDQGMPIGRIADCRLLWDYVYQLLSDSRYENYIRWEDRETKVFRIMDPNGLARLWGNHKNRTNMTYEKMSRAMRHYYKLNIIRKEPGQRLLFRFMKSPDEIMNGTSERLEHLESDTDEQNYVKGESPNNAACTREEDFKQIYVKEEC</sequence>
<keyword evidence="11 15" id="KW-0539">Nucleus</keyword>
<dbReference type="PANTHER" id="PTHR11849">
    <property type="entry name" value="ETS"/>
    <property type="match status" value="1"/>
</dbReference>
<dbReference type="GO" id="GO:0005634">
    <property type="term" value="C:nucleus"/>
    <property type="evidence" value="ECO:0007669"/>
    <property type="project" value="UniProtKB-SubCell"/>
</dbReference>
<dbReference type="InterPro" id="IPR013761">
    <property type="entry name" value="SAM/pointed_sf"/>
</dbReference>
<dbReference type="Pfam" id="PF00178">
    <property type="entry name" value="Ets"/>
    <property type="match status" value="1"/>
</dbReference>
<evidence type="ECO:0000256" key="15">
    <source>
        <dbReference type="RuleBase" id="RU004019"/>
    </source>
</evidence>
<name>A0A6P8GI62_CLUHA</name>
<dbReference type="GO" id="GO:0030154">
    <property type="term" value="P:cell differentiation"/>
    <property type="evidence" value="ECO:0007669"/>
    <property type="project" value="TreeGrafter"/>
</dbReference>
<evidence type="ECO:0000259" key="19">
    <source>
        <dbReference type="PROSITE" id="PS51433"/>
    </source>
</evidence>
<feature type="domain" description="ETS" evidence="18">
    <location>
        <begin position="346"/>
        <end position="427"/>
    </location>
</feature>
<evidence type="ECO:0000313" key="20">
    <source>
        <dbReference type="Proteomes" id="UP000515152"/>
    </source>
</evidence>
<evidence type="ECO:0000256" key="3">
    <source>
        <dbReference type="ARBA" id="ARBA00022491"/>
    </source>
</evidence>
<evidence type="ECO:0000256" key="13">
    <source>
        <dbReference type="ARBA" id="ARBA00063414"/>
    </source>
</evidence>
<evidence type="ECO:0000259" key="18">
    <source>
        <dbReference type="PROSITE" id="PS50061"/>
    </source>
</evidence>
<evidence type="ECO:0000256" key="2">
    <source>
        <dbReference type="ARBA" id="ARBA00005562"/>
    </source>
</evidence>
<feature type="region of interest" description="Disordered" evidence="16">
    <location>
        <begin position="138"/>
        <end position="221"/>
    </location>
</feature>
<evidence type="ECO:0000256" key="1">
    <source>
        <dbReference type="ARBA" id="ARBA00004123"/>
    </source>
</evidence>
<evidence type="ECO:0000256" key="9">
    <source>
        <dbReference type="ARBA" id="ARBA00023125"/>
    </source>
</evidence>
<feature type="domain" description="PNT" evidence="19">
    <location>
        <begin position="1"/>
        <end position="82"/>
    </location>
</feature>
<dbReference type="InterPro" id="IPR036390">
    <property type="entry name" value="WH_DNA-bd_sf"/>
</dbReference>
<keyword evidence="20" id="KW-1185">Reference proteome</keyword>
<dbReference type="CDD" id="cd08535">
    <property type="entry name" value="SAM_PNT-Tel_Yan"/>
    <property type="match status" value="1"/>
</dbReference>
<gene>
    <name evidence="21" type="primary">etv6</name>
</gene>
<feature type="non-terminal residue" evidence="21">
    <location>
        <position position="1"/>
    </location>
</feature>
<evidence type="ECO:0000256" key="5">
    <source>
        <dbReference type="ARBA" id="ARBA00022553"/>
    </source>
</evidence>
<dbReference type="InterPro" id="IPR046328">
    <property type="entry name" value="ETS_fam"/>
</dbReference>
<protein>
    <recommendedName>
        <fullName evidence="14">Transcription factor ETV6</fullName>
    </recommendedName>
</protein>
<dbReference type="Proteomes" id="UP000515152">
    <property type="component" value="Chromosome 16"/>
</dbReference>
<keyword evidence="7" id="KW-0007">Acetylation</keyword>
<dbReference type="SUPFAM" id="SSF47769">
    <property type="entry name" value="SAM/Pointed domain"/>
    <property type="match status" value="1"/>
</dbReference>
<comment type="similarity">
    <text evidence="2 15">Belongs to the ETS family.</text>
</comment>
<evidence type="ECO:0000256" key="7">
    <source>
        <dbReference type="ARBA" id="ARBA00022990"/>
    </source>
</evidence>
<dbReference type="Gene3D" id="1.10.150.50">
    <property type="entry name" value="Transcription Factor, Ets-1"/>
    <property type="match status" value="1"/>
</dbReference>
<dbReference type="Gene3D" id="1.10.10.10">
    <property type="entry name" value="Winged helix-like DNA-binding domain superfamily/Winged helix DNA-binding domain"/>
    <property type="match status" value="1"/>
</dbReference>
<dbReference type="KEGG" id="char:105897517"/>
<keyword evidence="10" id="KW-0804">Transcription</keyword>
<keyword evidence="3" id="KW-0678">Repressor</keyword>
<keyword evidence="6" id="KW-0832">Ubl conjugation</keyword>
<dbReference type="PRINTS" id="PR00454">
    <property type="entry name" value="ETSDOMAIN"/>
</dbReference>
<feature type="compositionally biased region" description="Polar residues" evidence="16">
    <location>
        <begin position="166"/>
        <end position="176"/>
    </location>
</feature>
<keyword evidence="4" id="KW-1017">Isopeptide bond</keyword>
<organism evidence="20 21">
    <name type="scientific">Clupea harengus</name>
    <name type="common">Atlantic herring</name>
    <dbReference type="NCBI Taxonomy" id="7950"/>
    <lineage>
        <taxon>Eukaryota</taxon>
        <taxon>Metazoa</taxon>
        <taxon>Chordata</taxon>
        <taxon>Craniata</taxon>
        <taxon>Vertebrata</taxon>
        <taxon>Euteleostomi</taxon>
        <taxon>Actinopterygii</taxon>
        <taxon>Neopterygii</taxon>
        <taxon>Teleostei</taxon>
        <taxon>Clupei</taxon>
        <taxon>Clupeiformes</taxon>
        <taxon>Clupeoidei</taxon>
        <taxon>Clupeidae</taxon>
        <taxon>Clupea</taxon>
    </lineage>
</organism>
<dbReference type="InterPro" id="IPR003118">
    <property type="entry name" value="Pointed_dom"/>
</dbReference>
<comment type="subcellular location">
    <subcellularLocation>
        <location evidence="1 15">Nucleus</location>
    </subcellularLocation>
</comment>
<dbReference type="PROSITE" id="PS51433">
    <property type="entry name" value="PNT"/>
    <property type="match status" value="1"/>
</dbReference>
<evidence type="ECO:0000256" key="10">
    <source>
        <dbReference type="ARBA" id="ARBA00023163"/>
    </source>
</evidence>